<proteinExistence type="predicted"/>
<dbReference type="InterPro" id="IPR022016">
    <property type="entry name" value="DUF3597"/>
</dbReference>
<dbReference type="SMART" id="SM00646">
    <property type="entry name" value="Ami_3"/>
    <property type="match status" value="1"/>
</dbReference>
<dbReference type="Proteomes" id="UP000233343">
    <property type="component" value="Unassembled WGS sequence"/>
</dbReference>
<dbReference type="PANTHER" id="PTHR30404">
    <property type="entry name" value="N-ACETYLMURAMOYL-L-ALANINE AMIDASE"/>
    <property type="match status" value="1"/>
</dbReference>
<evidence type="ECO:0000259" key="3">
    <source>
        <dbReference type="SMART" id="SM00646"/>
    </source>
</evidence>
<name>A0A2N0ZBV2_9BACI</name>
<dbReference type="GO" id="GO:0009253">
    <property type="term" value="P:peptidoglycan catabolic process"/>
    <property type="evidence" value="ECO:0007669"/>
    <property type="project" value="InterPro"/>
</dbReference>
<evidence type="ECO:0000256" key="1">
    <source>
        <dbReference type="ARBA" id="ARBA00022801"/>
    </source>
</evidence>
<dbReference type="AlphaFoldDB" id="A0A2N0ZBV2"/>
<comment type="caution">
    <text evidence="4">The sequence shown here is derived from an EMBL/GenBank/DDBJ whole genome shotgun (WGS) entry which is preliminary data.</text>
</comment>
<dbReference type="EMBL" id="PISD01000053">
    <property type="protein sequence ID" value="PKG26988.1"/>
    <property type="molecule type" value="Genomic_DNA"/>
</dbReference>
<dbReference type="PANTHER" id="PTHR30404:SF0">
    <property type="entry name" value="N-ACETYLMURAMOYL-L-ALANINE AMIDASE AMIC"/>
    <property type="match status" value="1"/>
</dbReference>
<dbReference type="SUPFAM" id="SSF53187">
    <property type="entry name" value="Zn-dependent exopeptidases"/>
    <property type="match status" value="1"/>
</dbReference>
<keyword evidence="5" id="KW-1185">Reference proteome</keyword>
<dbReference type="Pfam" id="PF01520">
    <property type="entry name" value="Amidase_3"/>
    <property type="match status" value="1"/>
</dbReference>
<protein>
    <submittedName>
        <fullName evidence="4">N-acetylmuramoyl-L-alanine amidase</fullName>
    </submittedName>
</protein>
<evidence type="ECO:0000256" key="2">
    <source>
        <dbReference type="SAM" id="MobiDB-lite"/>
    </source>
</evidence>
<dbReference type="Gene3D" id="3.40.630.40">
    <property type="entry name" value="Zn-dependent exopeptidases"/>
    <property type="match status" value="1"/>
</dbReference>
<dbReference type="Pfam" id="PF12200">
    <property type="entry name" value="DUF3597"/>
    <property type="match status" value="1"/>
</dbReference>
<feature type="domain" description="MurNAc-LAA" evidence="3">
    <location>
        <begin position="64"/>
        <end position="172"/>
    </location>
</feature>
<dbReference type="InterPro" id="IPR002508">
    <property type="entry name" value="MurNAc-LAA_cat"/>
</dbReference>
<dbReference type="SUPFAM" id="SSF158634">
    <property type="entry name" value="RPA2825-like"/>
    <property type="match status" value="2"/>
</dbReference>
<dbReference type="InterPro" id="IPR050695">
    <property type="entry name" value="N-acetylmuramoyl_amidase_3"/>
</dbReference>
<evidence type="ECO:0000313" key="5">
    <source>
        <dbReference type="Proteomes" id="UP000233343"/>
    </source>
</evidence>
<reference evidence="4 5" key="1">
    <citation type="journal article" date="2010" name="Int. J. Syst. Evol. Microbiol.">
        <title>Bacillus horneckiae sp. nov., isolated from a spacecraft-assembly clean room.</title>
        <authorList>
            <person name="Vaishampayan P."/>
            <person name="Probst A."/>
            <person name="Krishnamurthi S."/>
            <person name="Ghosh S."/>
            <person name="Osman S."/>
            <person name="McDowall A."/>
            <person name="Ruckmani A."/>
            <person name="Mayilraj S."/>
            <person name="Venkateswaran K."/>
        </authorList>
    </citation>
    <scope>NUCLEOTIDE SEQUENCE [LARGE SCALE GENOMIC DNA]</scope>
    <source>
        <strain evidence="5">1PO1SC</strain>
    </source>
</reference>
<accession>A0A2N0ZBV2</accession>
<evidence type="ECO:0000313" key="4">
    <source>
        <dbReference type="EMBL" id="PKG26988.1"/>
    </source>
</evidence>
<sequence>MVKIFIDPGHGGTDTGATGNGLQEKALTLQIATKIRDLLLREYNNVTIQMSRTGDQTVSLNQRTNAANSWNADFYLSIHINAGGGSGYEDYVYTNVGASTVSYQNIIHGEVMKAVDFADRGKKQANFHVLRESNMPAILTENGFIDSAADANKLKQSSFIENIAKGHVNGLVEAFNLSKKTPATKPVEPKPTVPDSDPKPRASSIVDYLKSIGVDSSFNHRKLLASQYGIKNYTGTAAQNTQLLNKVKKGHTPRPNAPVKGDMETNSIVDYLKSIGRDSSFSGRQKLAAQYGINAYTGTAAQNSLLLKKIRG</sequence>
<dbReference type="GO" id="GO:0008745">
    <property type="term" value="F:N-acetylmuramoyl-L-alanine amidase activity"/>
    <property type="evidence" value="ECO:0007669"/>
    <property type="project" value="InterPro"/>
</dbReference>
<dbReference type="CDD" id="cd02696">
    <property type="entry name" value="MurNAc-LAA"/>
    <property type="match status" value="1"/>
</dbReference>
<gene>
    <name evidence="4" type="ORF">CWS20_21320</name>
</gene>
<organism evidence="4 5">
    <name type="scientific">Cytobacillus horneckiae</name>
    <dbReference type="NCBI Taxonomy" id="549687"/>
    <lineage>
        <taxon>Bacteria</taxon>
        <taxon>Bacillati</taxon>
        <taxon>Bacillota</taxon>
        <taxon>Bacilli</taxon>
        <taxon>Bacillales</taxon>
        <taxon>Bacillaceae</taxon>
        <taxon>Cytobacillus</taxon>
    </lineage>
</organism>
<dbReference type="GO" id="GO:0030288">
    <property type="term" value="C:outer membrane-bounded periplasmic space"/>
    <property type="evidence" value="ECO:0007669"/>
    <property type="project" value="TreeGrafter"/>
</dbReference>
<feature type="region of interest" description="Disordered" evidence="2">
    <location>
        <begin position="181"/>
        <end position="201"/>
    </location>
</feature>
<dbReference type="RefSeq" id="WP_083957350.1">
    <property type="nucleotide sequence ID" value="NZ_JARMMB010000042.1"/>
</dbReference>
<keyword evidence="1" id="KW-0378">Hydrolase</keyword>